<proteinExistence type="inferred from homology"/>
<dbReference type="Gene3D" id="1.20.58.760">
    <property type="entry name" value="Peptidase M41"/>
    <property type="match status" value="1"/>
</dbReference>
<dbReference type="InterPro" id="IPR005936">
    <property type="entry name" value="FtsH"/>
</dbReference>
<keyword evidence="17" id="KW-0175">Coiled coil</keyword>
<dbReference type="KEGG" id="aalg:AREALGSMS7_03984"/>
<dbReference type="InterPro" id="IPR003960">
    <property type="entry name" value="ATPase_AAA_CS"/>
</dbReference>
<dbReference type="SMART" id="SM00382">
    <property type="entry name" value="AAA"/>
    <property type="match status" value="1"/>
</dbReference>
<evidence type="ECO:0000256" key="1">
    <source>
        <dbReference type="ARBA" id="ARBA00004141"/>
    </source>
</evidence>
<dbReference type="GO" id="GO:0016887">
    <property type="term" value="F:ATP hydrolysis activity"/>
    <property type="evidence" value="ECO:0007669"/>
    <property type="project" value="UniProtKB-UniRule"/>
</dbReference>
<protein>
    <recommendedName>
        <fullName evidence="15">ATP-dependent zinc metalloprotease FtsH</fullName>
        <ecNumber evidence="15">3.4.24.-</ecNumber>
    </recommendedName>
</protein>
<evidence type="ECO:0000313" key="21">
    <source>
        <dbReference type="Proteomes" id="UP000204551"/>
    </source>
</evidence>
<dbReference type="Pfam" id="PF17862">
    <property type="entry name" value="AAA_lid_3"/>
    <property type="match status" value="1"/>
</dbReference>
<dbReference type="GO" id="GO:0030163">
    <property type="term" value="P:protein catabolic process"/>
    <property type="evidence" value="ECO:0007669"/>
    <property type="project" value="UniProtKB-UniRule"/>
</dbReference>
<evidence type="ECO:0000256" key="9">
    <source>
        <dbReference type="ARBA" id="ARBA00022833"/>
    </source>
</evidence>
<evidence type="ECO:0000256" key="18">
    <source>
        <dbReference type="SAM" id="MobiDB-lite"/>
    </source>
</evidence>
<feature type="binding site" evidence="15">
    <location>
        <begin position="246"/>
        <end position="253"/>
    </location>
    <ligand>
        <name>ATP</name>
        <dbReference type="ChEBI" id="CHEBI:30616"/>
    </ligand>
</feature>
<dbReference type="GO" id="GO:0006508">
    <property type="term" value="P:proteolysis"/>
    <property type="evidence" value="ECO:0007669"/>
    <property type="project" value="UniProtKB-KW"/>
</dbReference>
<dbReference type="Pfam" id="PF06480">
    <property type="entry name" value="FtsH_ext"/>
    <property type="match status" value="1"/>
</dbReference>
<evidence type="ECO:0000256" key="3">
    <source>
        <dbReference type="ARBA" id="ARBA00010550"/>
    </source>
</evidence>
<dbReference type="InterPro" id="IPR041569">
    <property type="entry name" value="AAA_lid_3"/>
</dbReference>
<dbReference type="EC" id="3.4.24.-" evidence="15"/>
<evidence type="ECO:0000256" key="8">
    <source>
        <dbReference type="ARBA" id="ARBA00022801"/>
    </source>
</evidence>
<dbReference type="InterPro" id="IPR003593">
    <property type="entry name" value="AAA+_ATPase"/>
</dbReference>
<evidence type="ECO:0000313" key="20">
    <source>
        <dbReference type="EMBL" id="ASO07391.1"/>
    </source>
</evidence>
<evidence type="ECO:0000256" key="7">
    <source>
        <dbReference type="ARBA" id="ARBA00022741"/>
    </source>
</evidence>
<dbReference type="GO" id="GO:0005524">
    <property type="term" value="F:ATP binding"/>
    <property type="evidence" value="ECO:0007669"/>
    <property type="project" value="UniProtKB-UniRule"/>
</dbReference>
<dbReference type="GO" id="GO:0005886">
    <property type="term" value="C:plasma membrane"/>
    <property type="evidence" value="ECO:0007669"/>
    <property type="project" value="UniProtKB-SubCell"/>
</dbReference>
<dbReference type="InterPro" id="IPR011546">
    <property type="entry name" value="Pept_M41_FtsH_extracell"/>
</dbReference>
<name>A0A221V2N1_9FLAO</name>
<dbReference type="Pfam" id="PF00004">
    <property type="entry name" value="AAA"/>
    <property type="match status" value="1"/>
</dbReference>
<feature type="coiled-coil region" evidence="17">
    <location>
        <begin position="602"/>
        <end position="629"/>
    </location>
</feature>
<feature type="binding site" evidence="15">
    <location>
        <position position="544"/>
    </location>
    <ligand>
        <name>Zn(2+)</name>
        <dbReference type="ChEBI" id="CHEBI:29105"/>
        <note>catalytic</note>
    </ligand>
</feature>
<dbReference type="Gene3D" id="3.40.50.300">
    <property type="entry name" value="P-loop containing nucleotide triphosphate hydrolases"/>
    <property type="match status" value="1"/>
</dbReference>
<dbReference type="CDD" id="cd19501">
    <property type="entry name" value="RecA-like_FtsH"/>
    <property type="match status" value="1"/>
</dbReference>
<keyword evidence="4 15" id="KW-0645">Protease</keyword>
<comment type="cofactor">
    <cofactor evidence="15">
        <name>Zn(2+)</name>
        <dbReference type="ChEBI" id="CHEBI:29105"/>
    </cofactor>
    <text evidence="15">Binds 1 zinc ion per subunit.</text>
</comment>
<dbReference type="PANTHER" id="PTHR43655">
    <property type="entry name" value="ATP-DEPENDENT PROTEASE"/>
    <property type="match status" value="1"/>
</dbReference>
<sequence>MEKTNNKNPDPDSSGDNSPKPPLGGSGYVLFYLVLLTLFLVITFFSNPVTNTRVITWSFLQDTLLVQKQVSKILVVNKEIAEIYIKKKQSDGQQPDPISNLFRSVESPNYYMNIGTVDIFEHKLEKAQENFPSADKVEVQYETRTGWGDILSWLLPFGLIILFWLYILRRMGGGGRSGGVGSSLFNFGKSNARLMEKGSTSSATFADIAGLKEAKIEIMEVVDFLKNPETYTKLGAKIPKGVMLVGPPGTGKTLMAKAVAGEAGVPFFSMSGSEFVEMFVGVGASRVRDLFKKAKERAPSIIFIDEIDAVGRSRGKINAFQANDERESTLNQLLTELDGFGPNTGVIVLAATNRPDVLDKALLRPGRFDRHIYLELPTKEERIEIFGVHLRPLKLSKSVDVELLAKLSPGFSGADIANICNEAALIAARKKKKEVEQSDFMEARDRIIGGIERKSKIISPKEKEIVAYHEAGHAVVSWYLKNVDALVKVSIIPRGKSLGAAWYLPQERQIVTKAQFLDQICASLGGRAAEQIIFNEVSSGALDDLEKVTKQAYTMVAYYGLDEEIGPISFYDSTGQNERMFGKPYSENMAQKIDVEVQDLIMTAYERTIELLNNHKSELEKLAQLLLKQEVVDKKDLESILGKRDMEKLLKDN</sequence>
<keyword evidence="5 15" id="KW-0812">Transmembrane</keyword>
<comment type="subcellular location">
    <subcellularLocation>
        <location evidence="15">Cell membrane</location>
        <topology evidence="15">Multi-pass membrane protein</topology>
        <orientation evidence="15">Cytoplasmic side</orientation>
    </subcellularLocation>
    <subcellularLocation>
        <location evidence="1">Membrane</location>
        <topology evidence="1">Multi-pass membrane protein</topology>
    </subcellularLocation>
</comment>
<comment type="similarity">
    <text evidence="3">In the N-terminal section; belongs to the AAA ATPase family.</text>
</comment>
<dbReference type="GO" id="GO:0008270">
    <property type="term" value="F:zinc ion binding"/>
    <property type="evidence" value="ECO:0007669"/>
    <property type="project" value="UniProtKB-UniRule"/>
</dbReference>
<evidence type="ECO:0000259" key="19">
    <source>
        <dbReference type="SMART" id="SM00382"/>
    </source>
</evidence>
<dbReference type="InterPro" id="IPR000642">
    <property type="entry name" value="Peptidase_M41"/>
</dbReference>
<dbReference type="Proteomes" id="UP000204551">
    <property type="component" value="Chromosome"/>
</dbReference>
<dbReference type="SUPFAM" id="SSF52540">
    <property type="entry name" value="P-loop containing nucleoside triphosphate hydrolases"/>
    <property type="match status" value="1"/>
</dbReference>
<dbReference type="HAMAP" id="MF_01458">
    <property type="entry name" value="FtsH"/>
    <property type="match status" value="1"/>
</dbReference>
<keyword evidence="8 15" id="KW-0378">Hydrolase</keyword>
<dbReference type="AlphaFoldDB" id="A0A221V2N1"/>
<dbReference type="GO" id="GO:0004222">
    <property type="term" value="F:metalloendopeptidase activity"/>
    <property type="evidence" value="ECO:0007669"/>
    <property type="project" value="InterPro"/>
</dbReference>
<gene>
    <name evidence="15" type="primary">ftsH</name>
    <name evidence="20" type="ORF">AREALGSMS7_03984</name>
</gene>
<dbReference type="InterPro" id="IPR027417">
    <property type="entry name" value="P-loop_NTPase"/>
</dbReference>
<keyword evidence="6 15" id="KW-0479">Metal-binding</keyword>
<dbReference type="SUPFAM" id="SSF140990">
    <property type="entry name" value="FtsH protease domain-like"/>
    <property type="match status" value="1"/>
</dbReference>
<dbReference type="NCBIfam" id="TIGR01241">
    <property type="entry name" value="FtsH_fam"/>
    <property type="match status" value="1"/>
</dbReference>
<feature type="binding site" evidence="15">
    <location>
        <position position="473"/>
    </location>
    <ligand>
        <name>Zn(2+)</name>
        <dbReference type="ChEBI" id="CHEBI:29105"/>
        <note>catalytic</note>
    </ligand>
</feature>
<evidence type="ECO:0000256" key="6">
    <source>
        <dbReference type="ARBA" id="ARBA00022723"/>
    </source>
</evidence>
<keyword evidence="7 15" id="KW-0547">Nucleotide-binding</keyword>
<dbReference type="PANTHER" id="PTHR43655:SF2">
    <property type="entry name" value="AFG3 LIKE MATRIX AAA PEPTIDASE SUBUNIT 2, ISOFORM A"/>
    <property type="match status" value="1"/>
</dbReference>
<evidence type="ECO:0000256" key="17">
    <source>
        <dbReference type="SAM" id="Coils"/>
    </source>
</evidence>
<feature type="region of interest" description="Disordered" evidence="18">
    <location>
        <begin position="1"/>
        <end position="20"/>
    </location>
</feature>
<dbReference type="GO" id="GO:0004176">
    <property type="term" value="F:ATP-dependent peptidase activity"/>
    <property type="evidence" value="ECO:0007669"/>
    <property type="project" value="InterPro"/>
</dbReference>
<evidence type="ECO:0000256" key="14">
    <source>
        <dbReference type="ARBA" id="ARBA00061570"/>
    </source>
</evidence>
<keyword evidence="12 15" id="KW-0482">Metalloprotease</keyword>
<keyword evidence="10 15" id="KW-0067">ATP-binding</keyword>
<evidence type="ECO:0000256" key="5">
    <source>
        <dbReference type="ARBA" id="ARBA00022692"/>
    </source>
</evidence>
<dbReference type="FunFam" id="3.40.50.300:FF:000001">
    <property type="entry name" value="ATP-dependent zinc metalloprotease FtsH"/>
    <property type="match status" value="1"/>
</dbReference>
<dbReference type="Gene3D" id="1.10.8.60">
    <property type="match status" value="1"/>
</dbReference>
<evidence type="ECO:0000256" key="16">
    <source>
        <dbReference type="RuleBase" id="RU003651"/>
    </source>
</evidence>
<comment type="similarity">
    <text evidence="16">Belongs to the AAA ATPase family.</text>
</comment>
<dbReference type="PROSITE" id="PS00674">
    <property type="entry name" value="AAA"/>
    <property type="match status" value="1"/>
</dbReference>
<dbReference type="InterPro" id="IPR050928">
    <property type="entry name" value="ATP-dep_Zn_Metalloprotease"/>
</dbReference>
<evidence type="ECO:0000256" key="10">
    <source>
        <dbReference type="ARBA" id="ARBA00022840"/>
    </source>
</evidence>
<keyword evidence="13 15" id="KW-0472">Membrane</keyword>
<reference evidence="20 21" key="1">
    <citation type="submission" date="2017-07" db="EMBL/GenBank/DDBJ databases">
        <title>Genome Sequence of Arenibacter algicola Strain SMS7 Isolated from a culture of the Diatom Skeletonema marinoi.</title>
        <authorList>
            <person name="Topel M."/>
            <person name="Pinder M.I.M."/>
            <person name="Johansson O.N."/>
            <person name="Kourtchenko O."/>
            <person name="Godhe A."/>
            <person name="Clarke A.K."/>
        </authorList>
    </citation>
    <scope>NUCLEOTIDE SEQUENCE [LARGE SCALE GENOMIC DNA]</scope>
    <source>
        <strain evidence="20 21">SMS7</strain>
    </source>
</reference>
<dbReference type="EMBL" id="CP022515">
    <property type="protein sequence ID" value="ASO07391.1"/>
    <property type="molecule type" value="Genomic_DNA"/>
</dbReference>
<dbReference type="FunFam" id="1.20.58.760:FF:000003">
    <property type="entry name" value="AFG3-like AAA ATPase 2"/>
    <property type="match status" value="1"/>
</dbReference>
<keyword evidence="11 15" id="KW-1133">Transmembrane helix</keyword>
<feature type="domain" description="AAA+ ATPase" evidence="19">
    <location>
        <begin position="238"/>
        <end position="378"/>
    </location>
</feature>
<dbReference type="RefSeq" id="WP_093979665.1">
    <property type="nucleotide sequence ID" value="NZ_CP022515.1"/>
</dbReference>
<feature type="transmembrane region" description="Helical" evidence="15">
    <location>
        <begin position="150"/>
        <end position="168"/>
    </location>
</feature>
<accession>A0A221V2N1</accession>
<evidence type="ECO:0000256" key="4">
    <source>
        <dbReference type="ARBA" id="ARBA00022670"/>
    </source>
</evidence>
<evidence type="ECO:0000256" key="13">
    <source>
        <dbReference type="ARBA" id="ARBA00023136"/>
    </source>
</evidence>
<dbReference type="Gene3D" id="3.40.1690.20">
    <property type="match status" value="1"/>
</dbReference>
<feature type="binding site" evidence="15">
    <location>
        <position position="469"/>
    </location>
    <ligand>
        <name>Zn(2+)</name>
        <dbReference type="ChEBI" id="CHEBI:29105"/>
        <note>catalytic</note>
    </ligand>
</feature>
<feature type="active site" evidence="15">
    <location>
        <position position="470"/>
    </location>
</feature>
<comment type="subunit">
    <text evidence="15">Homohexamer.</text>
</comment>
<evidence type="ECO:0000256" key="12">
    <source>
        <dbReference type="ARBA" id="ARBA00023049"/>
    </source>
</evidence>
<organism evidence="20 21">
    <name type="scientific">Arenibacter algicola</name>
    <dbReference type="NCBI Taxonomy" id="616991"/>
    <lineage>
        <taxon>Bacteria</taxon>
        <taxon>Pseudomonadati</taxon>
        <taxon>Bacteroidota</taxon>
        <taxon>Flavobacteriia</taxon>
        <taxon>Flavobacteriales</taxon>
        <taxon>Flavobacteriaceae</taxon>
        <taxon>Arenibacter</taxon>
    </lineage>
</organism>
<keyword evidence="9 15" id="KW-0862">Zinc</keyword>
<evidence type="ECO:0000256" key="11">
    <source>
        <dbReference type="ARBA" id="ARBA00022989"/>
    </source>
</evidence>
<evidence type="ECO:0000256" key="2">
    <source>
        <dbReference type="ARBA" id="ARBA00010044"/>
    </source>
</evidence>
<dbReference type="InterPro" id="IPR003959">
    <property type="entry name" value="ATPase_AAA_core"/>
</dbReference>
<comment type="similarity">
    <text evidence="14 15">In the central section; belongs to the AAA ATPase family.</text>
</comment>
<comment type="function">
    <text evidence="15">Acts as a processive, ATP-dependent zinc metallopeptidase for both cytoplasmic and membrane proteins. Plays a role in the quality control of integral membrane proteins.</text>
</comment>
<evidence type="ECO:0000256" key="15">
    <source>
        <dbReference type="HAMAP-Rule" id="MF_01458"/>
    </source>
</evidence>
<feature type="transmembrane region" description="Helical" evidence="15">
    <location>
        <begin position="28"/>
        <end position="46"/>
    </location>
</feature>
<dbReference type="FunFam" id="1.10.8.60:FF:000001">
    <property type="entry name" value="ATP-dependent zinc metalloprotease FtsH"/>
    <property type="match status" value="1"/>
</dbReference>
<keyword evidence="15" id="KW-1003">Cell membrane</keyword>
<dbReference type="InterPro" id="IPR037219">
    <property type="entry name" value="Peptidase_M41-like"/>
</dbReference>
<dbReference type="Pfam" id="PF01434">
    <property type="entry name" value="Peptidase_M41"/>
    <property type="match status" value="1"/>
</dbReference>
<comment type="similarity">
    <text evidence="2 15">In the C-terminal section; belongs to the peptidase M41 family.</text>
</comment>